<keyword evidence="2" id="KW-1185">Reference proteome</keyword>
<comment type="caution">
    <text evidence="1">The sequence shown here is derived from an EMBL/GenBank/DDBJ whole genome shotgun (WGS) entry which is preliminary data.</text>
</comment>
<dbReference type="EMBL" id="JAHDVG010000467">
    <property type="protein sequence ID" value="KAH1181989.1"/>
    <property type="molecule type" value="Genomic_DNA"/>
</dbReference>
<gene>
    <name evidence="1" type="ORF">KIL84_009743</name>
</gene>
<evidence type="ECO:0000313" key="2">
    <source>
        <dbReference type="Proteomes" id="UP000827986"/>
    </source>
</evidence>
<name>A0A9D3XIC8_9SAUR</name>
<dbReference type="AlphaFoldDB" id="A0A9D3XIC8"/>
<protein>
    <submittedName>
        <fullName evidence="1">Uncharacterized protein</fullName>
    </submittedName>
</protein>
<sequence>MLFNSKQFRKKLPPSLIPRMKVPCSLAFSPCLGMTAVPARRRPGLYILTNLLDISPLAALEIVSGFMVGQALANRNGPFMFSGLDYPSPPTTYNSHCFQPLNISKHSVLEQFIETEK</sequence>
<organism evidence="1 2">
    <name type="scientific">Mauremys mutica</name>
    <name type="common">yellowpond turtle</name>
    <dbReference type="NCBI Taxonomy" id="74926"/>
    <lineage>
        <taxon>Eukaryota</taxon>
        <taxon>Metazoa</taxon>
        <taxon>Chordata</taxon>
        <taxon>Craniata</taxon>
        <taxon>Vertebrata</taxon>
        <taxon>Euteleostomi</taxon>
        <taxon>Archelosauria</taxon>
        <taxon>Testudinata</taxon>
        <taxon>Testudines</taxon>
        <taxon>Cryptodira</taxon>
        <taxon>Durocryptodira</taxon>
        <taxon>Testudinoidea</taxon>
        <taxon>Geoemydidae</taxon>
        <taxon>Geoemydinae</taxon>
        <taxon>Mauremys</taxon>
    </lineage>
</organism>
<proteinExistence type="predicted"/>
<evidence type="ECO:0000313" key="1">
    <source>
        <dbReference type="EMBL" id="KAH1181989.1"/>
    </source>
</evidence>
<reference evidence="1" key="1">
    <citation type="submission" date="2021-09" db="EMBL/GenBank/DDBJ databases">
        <title>The genome of Mauremys mutica provides insights into the evolution of semi-aquatic lifestyle.</title>
        <authorList>
            <person name="Gong S."/>
            <person name="Gao Y."/>
        </authorList>
    </citation>
    <scope>NUCLEOTIDE SEQUENCE</scope>
    <source>
        <strain evidence="1">MM-2020</strain>
        <tissue evidence="1">Muscle</tissue>
    </source>
</reference>
<dbReference type="Proteomes" id="UP000827986">
    <property type="component" value="Unassembled WGS sequence"/>
</dbReference>
<accession>A0A9D3XIC8</accession>